<feature type="region of interest" description="Disordered" evidence="1">
    <location>
        <begin position="52"/>
        <end position="84"/>
    </location>
</feature>
<gene>
    <name evidence="2" type="ORF">SDJN03_20280</name>
</gene>
<sequence length="84" mass="8840">MIDHRYSYCYVPCFCNYLQLSPIYEVDEEAAAAGGPSRAGFGGMRKPSALPSDIATTSVTDGRSFAGSGVEGKLNPETGDGDNV</sequence>
<feature type="non-terminal residue" evidence="2">
    <location>
        <position position="1"/>
    </location>
</feature>
<organism evidence="2 3">
    <name type="scientific">Cucurbita argyrosperma subsp. sororia</name>
    <dbReference type="NCBI Taxonomy" id="37648"/>
    <lineage>
        <taxon>Eukaryota</taxon>
        <taxon>Viridiplantae</taxon>
        <taxon>Streptophyta</taxon>
        <taxon>Embryophyta</taxon>
        <taxon>Tracheophyta</taxon>
        <taxon>Spermatophyta</taxon>
        <taxon>Magnoliopsida</taxon>
        <taxon>eudicotyledons</taxon>
        <taxon>Gunneridae</taxon>
        <taxon>Pentapetalae</taxon>
        <taxon>rosids</taxon>
        <taxon>fabids</taxon>
        <taxon>Cucurbitales</taxon>
        <taxon>Cucurbitaceae</taxon>
        <taxon>Cucurbiteae</taxon>
        <taxon>Cucurbita</taxon>
    </lineage>
</organism>
<dbReference type="Proteomes" id="UP000685013">
    <property type="component" value="Chromosome 13"/>
</dbReference>
<accession>A0AAV6MPW8</accession>
<protein>
    <submittedName>
        <fullName evidence="2">Uncharacterized protein</fullName>
    </submittedName>
</protein>
<proteinExistence type="predicted"/>
<evidence type="ECO:0000313" key="3">
    <source>
        <dbReference type="Proteomes" id="UP000685013"/>
    </source>
</evidence>
<evidence type="ECO:0000256" key="1">
    <source>
        <dbReference type="SAM" id="MobiDB-lite"/>
    </source>
</evidence>
<comment type="caution">
    <text evidence="2">The sequence shown here is derived from an EMBL/GenBank/DDBJ whole genome shotgun (WGS) entry which is preliminary data.</text>
</comment>
<name>A0AAV6MPW8_9ROSI</name>
<dbReference type="EMBL" id="JAGKQH010000013">
    <property type="protein sequence ID" value="KAG6584348.1"/>
    <property type="molecule type" value="Genomic_DNA"/>
</dbReference>
<dbReference type="AlphaFoldDB" id="A0AAV6MPW8"/>
<keyword evidence="3" id="KW-1185">Reference proteome</keyword>
<evidence type="ECO:0000313" key="2">
    <source>
        <dbReference type="EMBL" id="KAG6584348.1"/>
    </source>
</evidence>
<reference evidence="2 3" key="1">
    <citation type="journal article" date="2021" name="Hortic Res">
        <title>The domestication of Cucurbita argyrosperma as revealed by the genome of its wild relative.</title>
        <authorList>
            <person name="Barrera-Redondo J."/>
            <person name="Sanchez-de la Vega G."/>
            <person name="Aguirre-Liguori J.A."/>
            <person name="Castellanos-Morales G."/>
            <person name="Gutierrez-Guerrero Y.T."/>
            <person name="Aguirre-Dugua X."/>
            <person name="Aguirre-Planter E."/>
            <person name="Tenaillon M.I."/>
            <person name="Lira-Saade R."/>
            <person name="Eguiarte L.E."/>
        </authorList>
    </citation>
    <scope>NUCLEOTIDE SEQUENCE [LARGE SCALE GENOMIC DNA]</scope>
    <source>
        <strain evidence="2">JBR-2021</strain>
    </source>
</reference>